<gene>
    <name evidence="1" type="ORF">Tci_925098</name>
</gene>
<reference evidence="1" key="1">
    <citation type="journal article" date="2019" name="Sci. Rep.">
        <title>Draft genome of Tanacetum cinerariifolium, the natural source of mosquito coil.</title>
        <authorList>
            <person name="Yamashiro T."/>
            <person name="Shiraishi A."/>
            <person name="Satake H."/>
            <person name="Nakayama K."/>
        </authorList>
    </citation>
    <scope>NUCLEOTIDE SEQUENCE</scope>
</reference>
<evidence type="ECO:0000313" key="1">
    <source>
        <dbReference type="EMBL" id="GFD53129.1"/>
    </source>
</evidence>
<proteinExistence type="predicted"/>
<feature type="non-terminal residue" evidence="1">
    <location>
        <position position="1"/>
    </location>
</feature>
<comment type="caution">
    <text evidence="1">The sequence shown here is derived from an EMBL/GenBank/DDBJ whole genome shotgun (WGS) entry which is preliminary data.</text>
</comment>
<sequence>EKFEKLDSNGKLMMEMKSVSVVKMDLDGQ</sequence>
<accession>A0A699X0Y0</accession>
<protein>
    <submittedName>
        <fullName evidence="1">Uncharacterized protein</fullName>
    </submittedName>
</protein>
<organism evidence="1">
    <name type="scientific">Tanacetum cinerariifolium</name>
    <name type="common">Dalmatian daisy</name>
    <name type="synonym">Chrysanthemum cinerariifolium</name>
    <dbReference type="NCBI Taxonomy" id="118510"/>
    <lineage>
        <taxon>Eukaryota</taxon>
        <taxon>Viridiplantae</taxon>
        <taxon>Streptophyta</taxon>
        <taxon>Embryophyta</taxon>
        <taxon>Tracheophyta</taxon>
        <taxon>Spermatophyta</taxon>
        <taxon>Magnoliopsida</taxon>
        <taxon>eudicotyledons</taxon>
        <taxon>Gunneridae</taxon>
        <taxon>Pentapetalae</taxon>
        <taxon>asterids</taxon>
        <taxon>campanulids</taxon>
        <taxon>Asterales</taxon>
        <taxon>Asteraceae</taxon>
        <taxon>Asteroideae</taxon>
        <taxon>Anthemideae</taxon>
        <taxon>Anthemidinae</taxon>
        <taxon>Tanacetum</taxon>
    </lineage>
</organism>
<dbReference type="AlphaFoldDB" id="A0A699X0Y0"/>
<dbReference type="EMBL" id="BKCJ011790476">
    <property type="protein sequence ID" value="GFD53129.1"/>
    <property type="molecule type" value="Genomic_DNA"/>
</dbReference>
<name>A0A699X0Y0_TANCI</name>